<keyword evidence="2" id="KW-0804">Transcription</keyword>
<dbReference type="Ensembl" id="ENST00000715144.1">
    <property type="protein sequence ID" value="ENSP00000520345.1"/>
    <property type="gene ID" value="ENSG00000163374.22"/>
</dbReference>
<evidence type="ECO:0000313" key="6">
    <source>
        <dbReference type="Proteomes" id="UP000005640"/>
    </source>
</evidence>
<protein>
    <submittedName>
        <fullName evidence="5">YY1 associated protein 1</fullName>
    </submittedName>
</protein>
<keyword evidence="1" id="KW-0805">Transcription regulation</keyword>
<feature type="region of interest" description="Disordered" evidence="4">
    <location>
        <begin position="91"/>
        <end position="116"/>
    </location>
</feature>
<evidence type="ECO:0000313" key="5">
    <source>
        <dbReference type="Ensembl" id="ENSP00000520345.1"/>
    </source>
</evidence>
<dbReference type="EMBL" id="BX088689">
    <property type="status" value="NOT_ANNOTATED_CDS"/>
    <property type="molecule type" value="Genomic_DNA"/>
</dbReference>
<dbReference type="Proteomes" id="UP000005640">
    <property type="component" value="Chromosome 1"/>
</dbReference>
<keyword evidence="6" id="KW-1185">Reference proteome</keyword>
<keyword evidence="3" id="KW-0539">Nucleus</keyword>
<reference evidence="5 6" key="3">
    <citation type="journal article" date="2006" name="Nature">
        <title>The DNA sequence and biological annotation of human chromosome 1.</title>
        <authorList>
            <person name="Gregory S.G."/>
            <person name="Barlow K.F."/>
            <person name="McLay K.E."/>
            <person name="Kaul R."/>
            <person name="Swarbreck D."/>
            <person name="Dunham A."/>
            <person name="Scott C.E."/>
            <person name="Howe K.L."/>
            <person name="Woodfine K."/>
            <person name="Spencer C.C."/>
            <person name="Jones M.C."/>
            <person name="Gillson C."/>
            <person name="Searle S."/>
            <person name="Zhou Y."/>
            <person name="Kokocinski F."/>
            <person name="McDonald L."/>
            <person name="Evans R."/>
            <person name="Phillips K."/>
            <person name="Atkinson A."/>
            <person name="Cooper R."/>
            <person name="Jones C."/>
            <person name="Hall R.E."/>
            <person name="Andrews T.D."/>
            <person name="Lloyd C."/>
            <person name="Ainscough R."/>
            <person name="Almeida J.P."/>
            <person name="Ambrose K.D."/>
            <person name="Anderson F."/>
            <person name="Andrew R.W."/>
            <person name="Ashwell R.I."/>
            <person name="Aubin K."/>
            <person name="Babbage A.K."/>
            <person name="Bagguley C.L."/>
            <person name="Bailey J."/>
            <person name="Beasley H."/>
            <person name="Bethel G."/>
            <person name="Bird C.P."/>
            <person name="Bray-Allen S."/>
            <person name="Brown J.Y."/>
            <person name="Brown A.J."/>
            <person name="Buckley D."/>
            <person name="Burton J."/>
            <person name="Bye J."/>
            <person name="Carder C."/>
            <person name="Chapman J.C."/>
            <person name="Clark S.Y."/>
            <person name="Clarke G."/>
            <person name="Clee C."/>
            <person name="Cobley V."/>
            <person name="Collier R.E."/>
            <person name="Corby N."/>
            <person name="Coville G.J."/>
            <person name="Davies J."/>
            <person name="Deadman R."/>
            <person name="Dunn M."/>
            <person name="Earthrowl M."/>
            <person name="Ellington A.G."/>
            <person name="Errington H."/>
            <person name="Frankish A."/>
            <person name="Frankland J."/>
            <person name="French L."/>
            <person name="Garner P."/>
            <person name="Garnett J."/>
            <person name="Gay L."/>
            <person name="Ghori M.R."/>
            <person name="Gibson R."/>
            <person name="Gilby L.M."/>
            <person name="Gillett W."/>
            <person name="Glithero R.J."/>
            <person name="Grafham D.V."/>
            <person name="Griffiths C."/>
            <person name="Griffiths-Jones S."/>
            <person name="Grocock R."/>
            <person name="Hammond S."/>
            <person name="Harrison E.S."/>
            <person name="Hart E."/>
            <person name="Haugen E."/>
            <person name="Heath P.D."/>
            <person name="Holmes S."/>
            <person name="Holt K."/>
            <person name="Howden P.J."/>
            <person name="Hunt A.R."/>
            <person name="Hunt S.E."/>
            <person name="Hunter G."/>
            <person name="Isherwood J."/>
            <person name="James R."/>
            <person name="Johnson C."/>
            <person name="Johnson D."/>
            <person name="Joy A."/>
            <person name="Kay M."/>
            <person name="Kershaw J.K."/>
            <person name="Kibukawa M."/>
            <person name="Kimberley A.M."/>
            <person name="King A."/>
            <person name="Knights A.J."/>
            <person name="Lad H."/>
            <person name="Laird G."/>
            <person name="Lawlor S."/>
            <person name="Leongamornlert D.A."/>
            <person name="Lloyd D.M."/>
            <person name="Loveland J."/>
            <person name="Lovell J."/>
            <person name="Lush M.J."/>
            <person name="Lyne R."/>
            <person name="Martin S."/>
            <person name="Mashreghi-Mohammadi M."/>
            <person name="Matthews L."/>
            <person name="Matthews N.S."/>
            <person name="McLaren S."/>
            <person name="Milne S."/>
            <person name="Mistry S."/>
            <person name="Moore M.J."/>
            <person name="Nickerson T."/>
            <person name="O'Dell C.N."/>
            <person name="Oliver K."/>
            <person name="Palmeiri A."/>
            <person name="Palmer S.A."/>
            <person name="Parker A."/>
            <person name="Patel D."/>
            <person name="Pearce A.V."/>
            <person name="Peck A.I."/>
            <person name="Pelan S."/>
            <person name="Phelps K."/>
            <person name="Phillimore B.J."/>
            <person name="Plumb R."/>
            <person name="Rajan J."/>
            <person name="Raymond C."/>
            <person name="Rouse G."/>
            <person name="Saenphimmachak C."/>
            <person name="Sehra H.K."/>
            <person name="Sheridan E."/>
            <person name="Shownkeen R."/>
            <person name="Sims S."/>
            <person name="Skuce C.D."/>
            <person name="Smith M."/>
            <person name="Steward C."/>
            <person name="Subramanian S."/>
            <person name="Sycamore N."/>
            <person name="Tracey A."/>
            <person name="Tromans A."/>
            <person name="Van Helmond Z."/>
            <person name="Wall M."/>
            <person name="Wallis J.M."/>
            <person name="White S."/>
            <person name="Whitehead S.L."/>
            <person name="Wilkinson J.E."/>
            <person name="Willey D.L."/>
            <person name="Williams H."/>
            <person name="Wilming L."/>
            <person name="Wray P.W."/>
            <person name="Wu Z."/>
            <person name="Coulson A."/>
            <person name="Vaudin M."/>
            <person name="Sulston J.E."/>
            <person name="Durbin R."/>
            <person name="Hubbard T."/>
            <person name="Wooster R."/>
            <person name="Dunham I."/>
            <person name="Carter N.P."/>
            <person name="McVean G."/>
            <person name="Ross M.T."/>
            <person name="Harrow J."/>
            <person name="Olson M.V."/>
            <person name="Beck S."/>
            <person name="Rogers J."/>
            <person name="Bentley D.R."/>
            <person name="Banerjee R."/>
            <person name="Bryant S.P."/>
            <person name="Burford D.C."/>
            <person name="Burrill W.D."/>
            <person name="Clegg S.M."/>
            <person name="Dhami P."/>
            <person name="Dovey O."/>
            <person name="Faulkner L.M."/>
            <person name="Gribble S.M."/>
            <person name="Langford C.F."/>
            <person name="Pandian R.D."/>
            <person name="Porter K.M."/>
            <person name="Prigmore E."/>
        </authorList>
    </citation>
    <scope>NUCLEOTIDE SEQUENCE [LARGE SCALE GENOMIC DNA]</scope>
</reference>
<accession>A0AAQ5BI93</accession>
<sequence>MAGVGRSGGPWGRTRGGRSGRLGVSLGALSSLPLEELPRPLCCRRCRRHFGFALRGETIPVSVAGSASSQFAPLALHLSLLLSRISASRLTRWPPPDKREGSAVDPGKRRSLAATPSSSLPCTLIALGLRHEKEANELMEDLFETFQDEMGFSNMEDDGPEEEERVAEPQANFNTPQALRFEELLANLLNEQHQIAKELFEQLKMKKPSAKQQKEVEKVKPQCKEVHQTLILDPAQRKRLQQQMQQHVQLLTQIHLLATCNPNLNPEASSTRICLKELGTFAQSSIALHHQYNPKFQTLFQPCNLMGAMQLIEDFSTHVSIDCSPHKTVKKTANEFPCLPKQVAWILATSKVFMYPELLPVCSLKAKNPQDKILFTKAEDNLLALGLKHFEGTEFLNPLISKYLLTCKTARQLTVRIKNLNMNRAPDNIIKFYKKTKQLPVLGKCCEEIQPHQWKPPIEREEHRLPFWLKSVLISNRPVCHPSRKNCGTWLMVLER</sequence>
<gene>
    <name evidence="5" type="primary">YY1AP1</name>
</gene>
<evidence type="ECO:0000256" key="1">
    <source>
        <dbReference type="ARBA" id="ARBA00023015"/>
    </source>
</evidence>
<evidence type="ECO:0007829" key="8">
    <source>
        <dbReference type="ProteomicsDB" id="A0AAQ5BI93"/>
    </source>
</evidence>
<dbReference type="PANTHER" id="PTHR16088:SF3">
    <property type="entry name" value="GON-4-LIKE PROTEIN"/>
    <property type="match status" value="1"/>
</dbReference>
<name>A0AAQ5BI93_HUMAN</name>
<dbReference type="InterPro" id="IPR052435">
    <property type="entry name" value="YY1-Transcr_Regul"/>
</dbReference>
<dbReference type="OpenTargets" id="ENSG00000163374"/>
<dbReference type="GeneTree" id="ENSGT00390000016256"/>
<evidence type="ECO:0000256" key="4">
    <source>
        <dbReference type="SAM" id="MobiDB-lite"/>
    </source>
</evidence>
<reference evidence="5 6" key="2">
    <citation type="journal article" date="2004" name="Nature">
        <title>Finishing the euchromatic sequence of the human genome.</title>
        <authorList>
            <consortium name="International Human Genome Sequencing Consortium"/>
        </authorList>
    </citation>
    <scope>NUCLEOTIDE SEQUENCE [LARGE SCALE GENOMIC DNA]</scope>
</reference>
<reference evidence="5" key="4">
    <citation type="submission" date="2025-08" db="UniProtKB">
        <authorList>
            <consortium name="Ensembl"/>
        </authorList>
    </citation>
    <scope>IDENTIFICATION</scope>
</reference>
<proteinExistence type="evidence at protein level"/>
<evidence type="ECO:0000256" key="2">
    <source>
        <dbReference type="ARBA" id="ARBA00023163"/>
    </source>
</evidence>
<keyword evidence="7 8" id="KW-1267">Proteomics identification</keyword>
<evidence type="ECO:0000256" key="3">
    <source>
        <dbReference type="ARBA" id="ARBA00023242"/>
    </source>
</evidence>
<reference evidence="5 6" key="1">
    <citation type="journal article" date="2001" name="Nature">
        <title>Initial sequencing and analysis of the human genome.</title>
        <authorList>
            <consortium name="International Human Genome Sequencing Consortium"/>
            <person name="Lander E.S."/>
            <person name="Linton L.M."/>
            <person name="Birren B."/>
            <person name="Nusbaum C."/>
            <person name="Zody M.C."/>
            <person name="Baldwin J."/>
            <person name="Devon K."/>
            <person name="Dewar K."/>
            <person name="Doyle M."/>
            <person name="FitzHugh W."/>
            <person name="Funke R."/>
            <person name="Gage D."/>
            <person name="Harris K."/>
            <person name="Heaford A."/>
            <person name="Howland J."/>
            <person name="Kann L."/>
            <person name="Lehoczky J."/>
            <person name="LeVine R."/>
            <person name="McEwan P."/>
            <person name="McKernan K."/>
            <person name="Meldrim J."/>
            <person name="Mesirov J.P."/>
            <person name="Miranda C."/>
            <person name="Morris W."/>
            <person name="Naylor J."/>
            <person name="Raymond C."/>
            <person name="Rosetti M."/>
            <person name="Santos R."/>
            <person name="Sheridan A."/>
            <person name="Sougnez C."/>
            <person name="Stange-Thomann N."/>
            <person name="Stojanovic N."/>
            <person name="Subramanian A."/>
            <person name="Wyman D."/>
            <person name="Rogers J."/>
            <person name="Sulston J."/>
            <person name="Ainscough R."/>
            <person name="Beck S."/>
            <person name="Bentley D."/>
            <person name="Burton J."/>
            <person name="Clee C."/>
            <person name="Carter N."/>
            <person name="Coulson A."/>
            <person name="Deadman R."/>
            <person name="Deloukas P."/>
            <person name="Dunham A."/>
            <person name="Dunham I."/>
            <person name="Durbin R."/>
            <person name="French L."/>
            <person name="Grafham D."/>
            <person name="Gregory S."/>
            <person name="Hubbard T."/>
            <person name="Humphray S."/>
            <person name="Hunt A."/>
            <person name="Jones M."/>
            <person name="Lloyd C."/>
            <person name="McMurray A."/>
            <person name="Matthews L."/>
            <person name="Mercer S."/>
            <person name="Milne S."/>
            <person name="Mullikin J.C."/>
            <person name="Mungall A."/>
            <person name="Plumb R."/>
            <person name="Ross M."/>
            <person name="Shownkeen R."/>
            <person name="Sims S."/>
            <person name="Waterston R.H."/>
            <person name="Wilson R.K."/>
            <person name="Hillier L.W."/>
            <person name="McPherson J.D."/>
            <person name="Marra M.A."/>
            <person name="Mardis E.R."/>
            <person name="Fulton L.A."/>
            <person name="Chinwalla A.T."/>
            <person name="Pepin K.H."/>
            <person name="Gish W.R."/>
            <person name="Chissoe S.L."/>
            <person name="Wendl M.C."/>
            <person name="Delehaunty K.D."/>
            <person name="Miner T.L."/>
            <person name="Delehaunty A."/>
            <person name="Kramer J.B."/>
            <person name="Cook L.L."/>
            <person name="Fulton R.S."/>
            <person name="Johnson D.L."/>
            <person name="Minx P.J."/>
            <person name="Clifton S.W."/>
            <person name="Hawkins T."/>
            <person name="Branscomb E."/>
            <person name="Predki P."/>
            <person name="Richardson P."/>
            <person name="Wenning S."/>
            <person name="Slezak T."/>
            <person name="Doggett N."/>
            <person name="Cheng J.F."/>
            <person name="Olsen A."/>
            <person name="Lucas S."/>
            <person name="Elkin C."/>
            <person name="Uberbacher E."/>
            <person name="Frazier M."/>
            <person name="Gibbs R.A."/>
            <person name="Muzny D.M."/>
            <person name="Scherer S.E."/>
            <person name="Bouck J.B."/>
            <person name="Sodergren E.J."/>
            <person name="Worley K.C."/>
            <person name="Rives C.M."/>
            <person name="Gorrell J.H."/>
            <person name="Metzker M.L."/>
            <person name="Naylor S.L."/>
            <person name="Kucherlapati R.S."/>
            <person name="Nelson D.L."/>
            <person name="Weinstock G.M."/>
            <person name="Sakaki Y."/>
            <person name="Fujiyama A."/>
            <person name="Hattori M."/>
            <person name="Yada T."/>
            <person name="Toyoda A."/>
            <person name="Itoh T."/>
            <person name="Kawagoe C."/>
            <person name="Watanabe H."/>
            <person name="Totoki Y."/>
            <person name="Taylor T."/>
            <person name="Weissenbach J."/>
            <person name="Heilig R."/>
            <person name="Saurin W."/>
            <person name="Artiguenave F."/>
            <person name="Brottier P."/>
            <person name="Bruls T."/>
            <person name="Pelletier E."/>
            <person name="Robert C."/>
            <person name="Wincker P."/>
            <person name="Smith D.R."/>
            <person name="Doucette-Stamm L."/>
            <person name="Rubenfield M."/>
            <person name="Weinstock K."/>
            <person name="Lee H.M."/>
            <person name="Dubois J."/>
            <person name="Rosenthal A."/>
            <person name="Platzer M."/>
            <person name="Nyakatura G."/>
            <person name="Taudien S."/>
            <person name="Rump A."/>
            <person name="Yang H."/>
            <person name="Yu J."/>
            <person name="Wang J."/>
            <person name="Huang G."/>
            <person name="Gu J."/>
            <person name="Hood L."/>
            <person name="Rowen L."/>
            <person name="Madan A."/>
            <person name="Qin S."/>
            <person name="Davis R.W."/>
            <person name="Federspiel N.A."/>
            <person name="Abola A.P."/>
            <person name="Proctor M.J."/>
            <person name="Myers R.M."/>
            <person name="Schmutz J."/>
            <person name="Dickson M."/>
            <person name="Grimwood J."/>
            <person name="Cox D.R."/>
            <person name="Olson M.V."/>
            <person name="Kaul R."/>
            <person name="Raymond C."/>
            <person name="Shimizu N."/>
            <person name="Kawasaki K."/>
            <person name="Minoshima S."/>
            <person name="Evans G.A."/>
            <person name="Athanasiou M."/>
            <person name="Schultz R."/>
            <person name="Roe B.A."/>
            <person name="Chen F."/>
            <person name="Pan H."/>
            <person name="Ramser J."/>
            <person name="Lehrach H."/>
            <person name="Reinhardt R."/>
            <person name="McCombie W.R."/>
            <person name="de la Bastide M."/>
            <person name="Dedhia N."/>
            <person name="Blocker H."/>
            <person name="Hornischer K."/>
            <person name="Nordsiek G."/>
            <person name="Agarwala R."/>
            <person name="Aravind L."/>
            <person name="Bailey J.A."/>
            <person name="Bateman A."/>
            <person name="Batzoglou S."/>
            <person name="Birney E."/>
            <person name="Bork P."/>
            <person name="Brown D.G."/>
            <person name="Burge C.B."/>
            <person name="Cerutti L."/>
            <person name="Chen H.C."/>
            <person name="Church D."/>
            <person name="Clamp M."/>
            <person name="Copley R.R."/>
            <person name="Doerks T."/>
            <person name="Eddy S.R."/>
            <person name="Eichler E.E."/>
            <person name="Furey T.S."/>
            <person name="Galagan J."/>
            <person name="Gilbert J.G."/>
            <person name="Harmon C."/>
            <person name="Hayashizaki Y."/>
            <person name="Haussler D."/>
            <person name="Hermjakob H."/>
            <person name="Hokamp K."/>
            <person name="Jang W."/>
            <person name="Johnson L.S."/>
            <person name="Jones T.A."/>
            <person name="Kasif S."/>
            <person name="Kaspryzk A."/>
            <person name="Kennedy S."/>
            <person name="Kent W.J."/>
            <person name="Kitts P."/>
            <person name="Koonin E.V."/>
            <person name="Korf I."/>
            <person name="Kulp D."/>
            <person name="Lancet D."/>
            <person name="Lowe T.M."/>
            <person name="McLysaght A."/>
            <person name="Mikkelsen T."/>
            <person name="Moran J.V."/>
            <person name="Mulder N."/>
            <person name="Pollara V.J."/>
            <person name="Ponting C.P."/>
            <person name="Schuler G."/>
            <person name="Schultz J."/>
            <person name="Slater G."/>
            <person name="Smit A.F."/>
            <person name="Stupka E."/>
            <person name="Szustakowski J."/>
            <person name="Thierry-Mieg D."/>
            <person name="Thierry-Mieg J."/>
            <person name="Wagner L."/>
            <person name="Wallis J."/>
            <person name="Wheeler R."/>
            <person name="Williams A."/>
            <person name="Wolf Y.I."/>
            <person name="Wolfe K.H."/>
            <person name="Yang S.P."/>
            <person name="Yeh R.F."/>
            <person name="Collins F."/>
            <person name="Guyer M.S."/>
            <person name="Peterson J."/>
            <person name="Felsenfeld A."/>
            <person name="Wetterstrand K.A."/>
            <person name="Patrinos A."/>
            <person name="Morgan M.J."/>
            <person name="de Jong P."/>
            <person name="Catanese J.J."/>
            <person name="Osoegawa K."/>
            <person name="Shizuya H."/>
            <person name="Choi S."/>
            <person name="Chen Y.J."/>
        </authorList>
    </citation>
    <scope>NUCLEOTIDE SEQUENCE [LARGE SCALE GENOMIC DNA]</scope>
</reference>
<feature type="compositionally biased region" description="Basic and acidic residues" evidence="4">
    <location>
        <begin position="95"/>
        <end position="108"/>
    </location>
</feature>
<evidence type="ECO:0007829" key="7">
    <source>
        <dbReference type="PeptideAtlas" id="A0AAQ5BI93"/>
    </source>
</evidence>
<dbReference type="HGNC" id="HGNC:30935">
    <property type="gene designation" value="YY1AP1"/>
</dbReference>
<dbReference type="Ensembl" id="ENST00000715144.1">
    <property type="protein sequence ID" value="ENSP00000520345.1"/>
    <property type="gene ID" value="ENSG00000163374.21"/>
</dbReference>
<dbReference type="AlphaFoldDB" id="A0AAQ5BI93"/>
<reference evidence="5" key="5">
    <citation type="submission" date="2025-09" db="UniProtKB">
        <authorList>
            <consortium name="Ensembl"/>
        </authorList>
    </citation>
    <scope>IDENTIFICATION</scope>
</reference>
<dbReference type="PANTHER" id="PTHR16088">
    <property type="entry name" value="YY1 ASSOCIATED PROTEIN-RELATED"/>
    <property type="match status" value="1"/>
</dbReference>
<organism evidence="5 6">
    <name type="scientific">Homo sapiens</name>
    <name type="common">Human</name>
    <dbReference type="NCBI Taxonomy" id="9606"/>
    <lineage>
        <taxon>Eukaryota</taxon>
        <taxon>Metazoa</taxon>
        <taxon>Chordata</taxon>
        <taxon>Craniata</taxon>
        <taxon>Vertebrata</taxon>
        <taxon>Euteleostomi</taxon>
        <taxon>Mammalia</taxon>
        <taxon>Eutheria</taxon>
        <taxon>Euarchontoglires</taxon>
        <taxon>Primates</taxon>
        <taxon>Haplorrhini</taxon>
        <taxon>Catarrhini</taxon>
        <taxon>Hominidae</taxon>
        <taxon>Homo</taxon>
    </lineage>
</organism>
<dbReference type="EMBL" id="AL162734">
    <property type="status" value="NOT_ANNOTATED_CDS"/>
    <property type="molecule type" value="Genomic_DNA"/>
</dbReference>